<dbReference type="PROSITE" id="PS00028">
    <property type="entry name" value="ZINC_FINGER_C2H2_1"/>
    <property type="match status" value="6"/>
</dbReference>
<dbReference type="GO" id="GO:0005634">
    <property type="term" value="C:nucleus"/>
    <property type="evidence" value="ECO:0007669"/>
    <property type="project" value="InterPro"/>
</dbReference>
<feature type="domain" description="C2H2-type" evidence="8">
    <location>
        <begin position="327"/>
        <end position="354"/>
    </location>
</feature>
<comment type="caution">
    <text evidence="10">The sequence shown here is derived from an EMBL/GenBank/DDBJ whole genome shotgun (WGS) entry which is preliminary data.</text>
</comment>
<dbReference type="GO" id="GO:0000981">
    <property type="term" value="F:DNA-binding transcription factor activity, RNA polymerase II-specific"/>
    <property type="evidence" value="ECO:0007669"/>
    <property type="project" value="TreeGrafter"/>
</dbReference>
<dbReference type="SUPFAM" id="SSF57716">
    <property type="entry name" value="Glucocorticoid receptor-like (DNA-binding domain)"/>
    <property type="match status" value="1"/>
</dbReference>
<dbReference type="PROSITE" id="PS50157">
    <property type="entry name" value="ZINC_FINGER_C2H2_2"/>
    <property type="match status" value="6"/>
</dbReference>
<reference evidence="10 11" key="1">
    <citation type="journal article" date="2015" name="Nat. Commun.">
        <title>Lucilia cuprina genome unlocks parasitic fly biology to underpin future interventions.</title>
        <authorList>
            <person name="Anstead C.A."/>
            <person name="Korhonen P.K."/>
            <person name="Young N.D."/>
            <person name="Hall R.S."/>
            <person name="Jex A.R."/>
            <person name="Murali S.C."/>
            <person name="Hughes D.S."/>
            <person name="Lee S.F."/>
            <person name="Perry T."/>
            <person name="Stroehlein A.J."/>
            <person name="Ansell B.R."/>
            <person name="Breugelmans B."/>
            <person name="Hofmann A."/>
            <person name="Qu J."/>
            <person name="Dugan S."/>
            <person name="Lee S.L."/>
            <person name="Chao H."/>
            <person name="Dinh H."/>
            <person name="Han Y."/>
            <person name="Doddapaneni H.V."/>
            <person name="Worley K.C."/>
            <person name="Muzny D.M."/>
            <person name="Ioannidis P."/>
            <person name="Waterhouse R.M."/>
            <person name="Zdobnov E.M."/>
            <person name="James P.J."/>
            <person name="Bagnall N.H."/>
            <person name="Kotze A.C."/>
            <person name="Gibbs R.A."/>
            <person name="Richards S."/>
            <person name="Batterham P."/>
            <person name="Gasser R.B."/>
        </authorList>
    </citation>
    <scope>NUCLEOTIDE SEQUENCE [LARGE SCALE GENOMIC DNA]</scope>
    <source>
        <strain evidence="10 11">LS</strain>
        <tissue evidence="10">Full body</tissue>
    </source>
</reference>
<feature type="binding site" evidence="6">
    <location>
        <position position="55"/>
    </location>
    <ligand>
        <name>Zn(2+)</name>
        <dbReference type="ChEBI" id="CHEBI:29105"/>
    </ligand>
</feature>
<evidence type="ECO:0000313" key="11">
    <source>
        <dbReference type="Proteomes" id="UP000037069"/>
    </source>
</evidence>
<feature type="compositionally biased region" description="Pro residues" evidence="7">
    <location>
        <begin position="429"/>
        <end position="444"/>
    </location>
</feature>
<evidence type="ECO:0000256" key="7">
    <source>
        <dbReference type="SAM" id="MobiDB-lite"/>
    </source>
</evidence>
<feature type="compositionally biased region" description="Basic residues" evidence="7">
    <location>
        <begin position="135"/>
        <end position="147"/>
    </location>
</feature>
<dbReference type="Proteomes" id="UP000037069">
    <property type="component" value="Unassembled WGS sequence"/>
</dbReference>
<feature type="binding site" evidence="6">
    <location>
        <position position="11"/>
    </location>
    <ligand>
        <name>Zn(2+)</name>
        <dbReference type="ChEBI" id="CHEBI:29105"/>
    </ligand>
</feature>
<accession>A0A0L0C6I4</accession>
<dbReference type="FunFam" id="3.30.160.60:FF:000100">
    <property type="entry name" value="Zinc finger 45-like"/>
    <property type="match status" value="1"/>
</dbReference>
<dbReference type="FunFam" id="3.40.1800.20:FF:000001">
    <property type="entry name" value="zinc finger protein 836"/>
    <property type="match status" value="1"/>
</dbReference>
<feature type="binding site" evidence="6">
    <location>
        <position position="58"/>
    </location>
    <ligand>
        <name>Zn(2+)</name>
        <dbReference type="ChEBI" id="CHEBI:29105"/>
    </ligand>
</feature>
<dbReference type="FunFam" id="3.30.160.60:FF:000446">
    <property type="entry name" value="Zinc finger protein"/>
    <property type="match status" value="1"/>
</dbReference>
<feature type="domain" description="C2H2-type" evidence="8">
    <location>
        <begin position="166"/>
        <end position="193"/>
    </location>
</feature>
<feature type="domain" description="C2H2-type" evidence="8">
    <location>
        <begin position="250"/>
        <end position="277"/>
    </location>
</feature>
<dbReference type="Pfam" id="PF00096">
    <property type="entry name" value="zf-C2H2"/>
    <property type="match status" value="5"/>
</dbReference>
<dbReference type="InterPro" id="IPR036236">
    <property type="entry name" value="Znf_C2H2_sf"/>
</dbReference>
<dbReference type="FunFam" id="3.30.160.60:FF:000180">
    <property type="entry name" value="Zinc finger protein 689"/>
    <property type="match status" value="1"/>
</dbReference>
<dbReference type="InterPro" id="IPR012934">
    <property type="entry name" value="Znf_AD"/>
</dbReference>
<dbReference type="OMA" id="PAGICNN"/>
<evidence type="ECO:0000256" key="4">
    <source>
        <dbReference type="ARBA" id="ARBA00022833"/>
    </source>
</evidence>
<dbReference type="InterPro" id="IPR013087">
    <property type="entry name" value="Znf_C2H2_type"/>
</dbReference>
<gene>
    <name evidence="10" type="ORF">FF38_03457</name>
</gene>
<dbReference type="SMART" id="SM00355">
    <property type="entry name" value="ZnF_C2H2"/>
    <property type="match status" value="6"/>
</dbReference>
<feature type="binding site" evidence="6">
    <location>
        <position position="14"/>
    </location>
    <ligand>
        <name>Zn(2+)</name>
        <dbReference type="ChEBI" id="CHEBI:29105"/>
    </ligand>
</feature>
<dbReference type="FunFam" id="3.30.160.60:FF:002515">
    <property type="entry name" value="Zinc finger protein 143"/>
    <property type="match status" value="1"/>
</dbReference>
<dbReference type="PANTHER" id="PTHR19818">
    <property type="entry name" value="ZINC FINGER PROTEIN ZIC AND GLI"/>
    <property type="match status" value="1"/>
</dbReference>
<dbReference type="SMART" id="SM00868">
    <property type="entry name" value="zf-AD"/>
    <property type="match status" value="1"/>
</dbReference>
<dbReference type="PANTHER" id="PTHR19818:SF139">
    <property type="entry name" value="PAIR-RULE PROTEIN ODD-PAIRED"/>
    <property type="match status" value="1"/>
</dbReference>
<evidence type="ECO:0000259" key="9">
    <source>
        <dbReference type="PROSITE" id="PS51915"/>
    </source>
</evidence>
<dbReference type="AlphaFoldDB" id="A0A0L0C6I4"/>
<evidence type="ECO:0000256" key="6">
    <source>
        <dbReference type="PROSITE-ProRule" id="PRU01263"/>
    </source>
</evidence>
<proteinExistence type="predicted"/>
<evidence type="ECO:0000256" key="1">
    <source>
        <dbReference type="ARBA" id="ARBA00022723"/>
    </source>
</evidence>
<evidence type="ECO:0000256" key="3">
    <source>
        <dbReference type="ARBA" id="ARBA00022771"/>
    </source>
</evidence>
<evidence type="ECO:0000256" key="5">
    <source>
        <dbReference type="PROSITE-ProRule" id="PRU00042"/>
    </source>
</evidence>
<evidence type="ECO:0000259" key="8">
    <source>
        <dbReference type="PROSITE" id="PS50157"/>
    </source>
</evidence>
<feature type="domain" description="C2H2-type" evidence="8">
    <location>
        <begin position="222"/>
        <end position="249"/>
    </location>
</feature>
<feature type="domain" description="C2H2-type" evidence="8">
    <location>
        <begin position="278"/>
        <end position="301"/>
    </location>
</feature>
<dbReference type="GO" id="GO:0000978">
    <property type="term" value="F:RNA polymerase II cis-regulatory region sequence-specific DNA binding"/>
    <property type="evidence" value="ECO:0007669"/>
    <property type="project" value="TreeGrafter"/>
</dbReference>
<dbReference type="Pfam" id="PF12874">
    <property type="entry name" value="zf-met"/>
    <property type="match status" value="1"/>
</dbReference>
<keyword evidence="4 6" id="KW-0862">Zinc</keyword>
<dbReference type="Gene3D" id="3.30.160.60">
    <property type="entry name" value="Classic Zinc Finger"/>
    <property type="match status" value="6"/>
</dbReference>
<keyword evidence="11" id="KW-1185">Reference proteome</keyword>
<dbReference type="EMBL" id="JRES01000836">
    <property type="protein sequence ID" value="KNC27857.1"/>
    <property type="molecule type" value="Genomic_DNA"/>
</dbReference>
<keyword evidence="2" id="KW-0677">Repeat</keyword>
<dbReference type="GO" id="GO:0008270">
    <property type="term" value="F:zinc ion binding"/>
    <property type="evidence" value="ECO:0007669"/>
    <property type="project" value="UniProtKB-UniRule"/>
</dbReference>
<dbReference type="PROSITE" id="PS51915">
    <property type="entry name" value="ZAD"/>
    <property type="match status" value="1"/>
</dbReference>
<evidence type="ECO:0000313" key="10">
    <source>
        <dbReference type="EMBL" id="KNC27857.1"/>
    </source>
</evidence>
<dbReference type="SUPFAM" id="SSF57667">
    <property type="entry name" value="beta-beta-alpha zinc fingers"/>
    <property type="match status" value="4"/>
</dbReference>
<name>A0A0L0C6I4_LUCCU</name>
<dbReference type="InterPro" id="IPR050329">
    <property type="entry name" value="GLI_C2H2-zinc-finger"/>
</dbReference>
<feature type="region of interest" description="Disordered" evidence="7">
    <location>
        <begin position="411"/>
        <end position="450"/>
    </location>
</feature>
<keyword evidence="3 5" id="KW-0863">Zinc-finger</keyword>
<dbReference type="FunFam" id="3.30.160.60:FF:002972">
    <property type="entry name" value="GM18664"/>
    <property type="match status" value="1"/>
</dbReference>
<evidence type="ECO:0000256" key="2">
    <source>
        <dbReference type="ARBA" id="ARBA00022737"/>
    </source>
</evidence>
<dbReference type="Pfam" id="PF07776">
    <property type="entry name" value="zf-AD"/>
    <property type="match status" value="1"/>
</dbReference>
<dbReference type="Gene3D" id="3.40.1800.20">
    <property type="match status" value="1"/>
</dbReference>
<feature type="region of interest" description="Disordered" evidence="7">
    <location>
        <begin position="112"/>
        <end position="163"/>
    </location>
</feature>
<sequence length="463" mass="52313">MDMDYNLHKICRVCLKEGALTSIYSTEFSMMPSTMLMLCAKIRVYKKDGLPEVICNNCIYRLGVAYHFKQECENSDIRLRQYLGLTDRGYGICDAETNTEDNLSLSLLHKSQNYHNTTGNSSDSEEEEEEEQRTSKKKSKRRSRYQRKPPEEHKKRGPKPLPKLPQTCYECNKTFKCSAQLQQHIRTHTGEKPFPCRYCPRRFAQKYNLQIHERTHTGDKPFQCEICSKQFSALGNFQAHLKIHTGIRDQHCPVCQKSFYTAGDLSKHMITHTGIKNHHCDVCGKSFSRNRDMLVHKRKLHQMTNLAERSEDEEDEIVDTVVNDDAFKCPDCDKEFESAGSLSVHFRTHGSNNLLNLPLGGHTQMVAPPPPPPSHAATHHYHHHQAAVALGPHTHHDGLHAQAHHLGLNAAASLQPNPGGSMSMAHIMGPPPPHAVPLPPPPTAGGPQTSLSMMHTAQRLHPY</sequence>
<protein>
    <submittedName>
        <fullName evidence="10">Uncharacterized protein</fullName>
    </submittedName>
</protein>
<feature type="domain" description="C2H2-type" evidence="8">
    <location>
        <begin position="194"/>
        <end position="221"/>
    </location>
</feature>
<dbReference type="OrthoDB" id="8117402at2759"/>
<organism evidence="10 11">
    <name type="scientific">Lucilia cuprina</name>
    <name type="common">Green bottle fly</name>
    <name type="synonym">Australian sheep blowfly</name>
    <dbReference type="NCBI Taxonomy" id="7375"/>
    <lineage>
        <taxon>Eukaryota</taxon>
        <taxon>Metazoa</taxon>
        <taxon>Ecdysozoa</taxon>
        <taxon>Arthropoda</taxon>
        <taxon>Hexapoda</taxon>
        <taxon>Insecta</taxon>
        <taxon>Pterygota</taxon>
        <taxon>Neoptera</taxon>
        <taxon>Endopterygota</taxon>
        <taxon>Diptera</taxon>
        <taxon>Brachycera</taxon>
        <taxon>Muscomorpha</taxon>
        <taxon>Oestroidea</taxon>
        <taxon>Calliphoridae</taxon>
        <taxon>Luciliinae</taxon>
        <taxon>Lucilia</taxon>
    </lineage>
</organism>
<keyword evidence="1 6" id="KW-0479">Metal-binding</keyword>
<dbReference type="GO" id="GO:0045944">
    <property type="term" value="P:positive regulation of transcription by RNA polymerase II"/>
    <property type="evidence" value="ECO:0007669"/>
    <property type="project" value="UniProtKB-ARBA"/>
</dbReference>
<feature type="domain" description="ZAD" evidence="9">
    <location>
        <begin position="9"/>
        <end position="82"/>
    </location>
</feature>